<comment type="subcellular location">
    <subcellularLocation>
        <location evidence="1">Secreted</location>
    </subcellularLocation>
</comment>
<feature type="non-terminal residue" evidence="5">
    <location>
        <position position="251"/>
    </location>
</feature>
<feature type="non-terminal residue" evidence="5">
    <location>
        <position position="1"/>
    </location>
</feature>
<dbReference type="EMBL" id="JTDY01006031">
    <property type="protein sequence ID" value="KOB66349.1"/>
    <property type="molecule type" value="Genomic_DNA"/>
</dbReference>
<dbReference type="GO" id="GO:0005576">
    <property type="term" value="C:extracellular region"/>
    <property type="evidence" value="ECO:0007669"/>
    <property type="project" value="UniProtKB-SubCell"/>
</dbReference>
<keyword evidence="4" id="KW-0732">Signal</keyword>
<evidence type="ECO:0000256" key="2">
    <source>
        <dbReference type="ARBA" id="ARBA00009127"/>
    </source>
</evidence>
<dbReference type="InterPro" id="IPR017996">
    <property type="entry name" value="MRJP/yellow-related"/>
</dbReference>
<evidence type="ECO:0000313" key="5">
    <source>
        <dbReference type="EMBL" id="KOB66349.1"/>
    </source>
</evidence>
<dbReference type="PANTHER" id="PTHR10009">
    <property type="entry name" value="PROTEIN YELLOW-RELATED"/>
    <property type="match status" value="1"/>
</dbReference>
<dbReference type="PANTHER" id="PTHR10009:SF11">
    <property type="entry name" value="RH54244P"/>
    <property type="match status" value="1"/>
</dbReference>
<comment type="similarity">
    <text evidence="2">Belongs to the major royal jelly protein family.</text>
</comment>
<sequence length="251" mass="28142">MGAERVGDRLFVALPRRRYGIPATLNYIDLRDTSRSPALRPYPSLRASRSLVSTPAIVVFDLRTDRQIMRYELKEADVPANNTPTDAFAYIPDLTTFGIVVYSLRDNDSWRVTHNYLHFNPSAVNLHISALAPGSGCRTAYFHPLISTQEFSVSTCTLNNRTAHLDPDYWTRYSIVGERGSNSQSTMHDLHSSGVMFYADIGADGVACWNTRRPLDSATFSMLASDQKLMSYPADLHVTGDEVWVIFNTLP</sequence>
<evidence type="ECO:0000256" key="3">
    <source>
        <dbReference type="ARBA" id="ARBA00022525"/>
    </source>
</evidence>
<reference evidence="5 6" key="1">
    <citation type="journal article" date="2015" name="Genome Biol. Evol.">
        <title>The genome of winter moth (Operophtera brumata) provides a genomic perspective on sexual dimorphism and phenology.</title>
        <authorList>
            <person name="Derks M.F."/>
            <person name="Smit S."/>
            <person name="Salis L."/>
            <person name="Schijlen E."/>
            <person name="Bossers A."/>
            <person name="Mateman C."/>
            <person name="Pijl A.S."/>
            <person name="de Ridder D."/>
            <person name="Groenen M.A."/>
            <person name="Visser M.E."/>
            <person name="Megens H.J."/>
        </authorList>
    </citation>
    <scope>NUCLEOTIDE SEQUENCE [LARGE SCALE GENOMIC DNA]</scope>
    <source>
        <strain evidence="5">WM2013NL</strain>
        <tissue evidence="5">Head and thorax</tissue>
    </source>
</reference>
<proteinExistence type="inferred from homology"/>
<dbReference type="Proteomes" id="UP000037510">
    <property type="component" value="Unassembled WGS sequence"/>
</dbReference>
<dbReference type="Pfam" id="PF03022">
    <property type="entry name" value="MRJP"/>
    <property type="match status" value="1"/>
</dbReference>
<comment type="caution">
    <text evidence="5">The sequence shown here is derived from an EMBL/GenBank/DDBJ whole genome shotgun (WGS) entry which is preliminary data.</text>
</comment>
<name>A0A0L7KTJ0_OPEBR</name>
<evidence type="ECO:0000256" key="4">
    <source>
        <dbReference type="ARBA" id="ARBA00022729"/>
    </source>
</evidence>
<keyword evidence="3" id="KW-0964">Secreted</keyword>
<protein>
    <submittedName>
        <fullName evidence="5">Yellow 2</fullName>
    </submittedName>
</protein>
<dbReference type="InterPro" id="IPR011042">
    <property type="entry name" value="6-blade_b-propeller_TolB-like"/>
</dbReference>
<organism evidence="5 6">
    <name type="scientific">Operophtera brumata</name>
    <name type="common">Winter moth</name>
    <name type="synonym">Phalaena brumata</name>
    <dbReference type="NCBI Taxonomy" id="104452"/>
    <lineage>
        <taxon>Eukaryota</taxon>
        <taxon>Metazoa</taxon>
        <taxon>Ecdysozoa</taxon>
        <taxon>Arthropoda</taxon>
        <taxon>Hexapoda</taxon>
        <taxon>Insecta</taxon>
        <taxon>Pterygota</taxon>
        <taxon>Neoptera</taxon>
        <taxon>Endopterygota</taxon>
        <taxon>Lepidoptera</taxon>
        <taxon>Glossata</taxon>
        <taxon>Ditrysia</taxon>
        <taxon>Geometroidea</taxon>
        <taxon>Geometridae</taxon>
        <taxon>Larentiinae</taxon>
        <taxon>Operophtera</taxon>
    </lineage>
</organism>
<dbReference type="STRING" id="104452.A0A0L7KTJ0"/>
<dbReference type="Gene3D" id="2.120.10.30">
    <property type="entry name" value="TolB, C-terminal domain"/>
    <property type="match status" value="2"/>
</dbReference>
<dbReference type="AlphaFoldDB" id="A0A0L7KTJ0"/>
<gene>
    <name evidence="5" type="ORF">OBRU01_21339</name>
</gene>
<accession>A0A0L7KTJ0</accession>
<keyword evidence="6" id="KW-1185">Reference proteome</keyword>
<evidence type="ECO:0000256" key="1">
    <source>
        <dbReference type="ARBA" id="ARBA00004613"/>
    </source>
</evidence>
<evidence type="ECO:0000313" key="6">
    <source>
        <dbReference type="Proteomes" id="UP000037510"/>
    </source>
</evidence>